<dbReference type="Gene3D" id="2.30.30.40">
    <property type="entry name" value="SH3 Domains"/>
    <property type="match status" value="1"/>
</dbReference>
<protein>
    <submittedName>
        <fullName evidence="2">SH3 domain-containing protein</fullName>
    </submittedName>
</protein>
<evidence type="ECO:0000313" key="2">
    <source>
        <dbReference type="EMBL" id="SDY41415.1"/>
    </source>
</evidence>
<sequence length="215" mass="23162">MILLLFARESRKVVPRVLWVLRKGLCQMWRFILVTFGFLFFAFYELSGGADYAPKDGSRQSVAAERAQAAEQKRLAFLQAKPREKAPLPVAAEVITGGDDTVVLASAGGSALPLPKPSAVTLDQAVIDVAKAENLTEVAASASTNTAFGDDIREVTGGRVNLRRGPGTNFNAVGRLTHGEQVLVLSEENGWVKLRVLETGRIGYMADFLVSDAAN</sequence>
<evidence type="ECO:0000259" key="1">
    <source>
        <dbReference type="SMART" id="SM00287"/>
    </source>
</evidence>
<evidence type="ECO:0000313" key="3">
    <source>
        <dbReference type="Proteomes" id="UP000199026"/>
    </source>
</evidence>
<dbReference type="OrthoDB" id="7433551at2"/>
<dbReference type="SMART" id="SM00287">
    <property type="entry name" value="SH3b"/>
    <property type="match status" value="1"/>
</dbReference>
<name>A0A1H3JPG1_9RHOB</name>
<organism evidence="2 3">
    <name type="scientific">Lentibacter algarum</name>
    <dbReference type="NCBI Taxonomy" id="576131"/>
    <lineage>
        <taxon>Bacteria</taxon>
        <taxon>Pseudomonadati</taxon>
        <taxon>Pseudomonadota</taxon>
        <taxon>Alphaproteobacteria</taxon>
        <taxon>Rhodobacterales</taxon>
        <taxon>Roseobacteraceae</taxon>
        <taxon>Lentibacter</taxon>
    </lineage>
</organism>
<proteinExistence type="predicted"/>
<dbReference type="AlphaFoldDB" id="A0A1H3JPG1"/>
<reference evidence="2 3" key="1">
    <citation type="submission" date="2016-10" db="EMBL/GenBank/DDBJ databases">
        <authorList>
            <person name="de Groot N.N."/>
        </authorList>
    </citation>
    <scope>NUCLEOTIDE SEQUENCE [LARGE SCALE GENOMIC DNA]</scope>
    <source>
        <strain evidence="2 3">DSM 24677</strain>
    </source>
</reference>
<keyword evidence="3" id="KW-1185">Reference proteome</keyword>
<dbReference type="EMBL" id="FNPR01000002">
    <property type="protein sequence ID" value="SDY41415.1"/>
    <property type="molecule type" value="Genomic_DNA"/>
</dbReference>
<feature type="domain" description="SH3b" evidence="1">
    <location>
        <begin position="150"/>
        <end position="213"/>
    </location>
</feature>
<accession>A0A1H3JPG1</accession>
<dbReference type="Pfam" id="PF08239">
    <property type="entry name" value="SH3_3"/>
    <property type="match status" value="1"/>
</dbReference>
<dbReference type="InterPro" id="IPR003646">
    <property type="entry name" value="SH3-like_bac-type"/>
</dbReference>
<dbReference type="STRING" id="576131.SAMN05444486_10275"/>
<gene>
    <name evidence="2" type="ORF">SAMN05444486_10275</name>
</gene>
<dbReference type="Proteomes" id="UP000199026">
    <property type="component" value="Unassembled WGS sequence"/>
</dbReference>